<feature type="transmembrane region" description="Helical" evidence="3">
    <location>
        <begin position="127"/>
        <end position="151"/>
    </location>
</feature>
<dbReference type="AlphaFoldDB" id="A0AA49JE51"/>
<accession>A0AA49JE51</accession>
<keyword evidence="3" id="KW-0812">Transmembrane</keyword>
<gene>
    <name evidence="4" type="ORF">K4G66_30895</name>
</gene>
<evidence type="ECO:0000256" key="1">
    <source>
        <dbReference type="ARBA" id="ARBA00022679"/>
    </source>
</evidence>
<dbReference type="EMBL" id="CP120682">
    <property type="protein sequence ID" value="WKN36776.1"/>
    <property type="molecule type" value="Genomic_DNA"/>
</dbReference>
<comment type="similarity">
    <text evidence="2">Belongs to the CDP-alcohol phosphatidyltransferase class-I family.</text>
</comment>
<dbReference type="PROSITE" id="PS00379">
    <property type="entry name" value="CDP_ALCOHOL_P_TRANSF"/>
    <property type="match status" value="1"/>
</dbReference>
<name>A0AA49JE51_9BACT</name>
<feature type="transmembrane region" description="Helical" evidence="3">
    <location>
        <begin position="157"/>
        <end position="181"/>
    </location>
</feature>
<dbReference type="GO" id="GO:0016020">
    <property type="term" value="C:membrane"/>
    <property type="evidence" value="ECO:0007669"/>
    <property type="project" value="InterPro"/>
</dbReference>
<organism evidence="4">
    <name type="scientific">Roseihalotalea indica</name>
    <dbReference type="NCBI Taxonomy" id="2867963"/>
    <lineage>
        <taxon>Bacteria</taxon>
        <taxon>Pseudomonadati</taxon>
        <taxon>Bacteroidota</taxon>
        <taxon>Cytophagia</taxon>
        <taxon>Cytophagales</taxon>
        <taxon>Catalimonadaceae</taxon>
        <taxon>Roseihalotalea</taxon>
    </lineage>
</organism>
<evidence type="ECO:0000313" key="4">
    <source>
        <dbReference type="EMBL" id="WKN36776.1"/>
    </source>
</evidence>
<evidence type="ECO:0000256" key="2">
    <source>
        <dbReference type="RuleBase" id="RU003750"/>
    </source>
</evidence>
<dbReference type="Pfam" id="PF01066">
    <property type="entry name" value="CDP-OH_P_transf"/>
    <property type="match status" value="1"/>
</dbReference>
<reference evidence="4" key="2">
    <citation type="journal article" date="2024" name="Antonie Van Leeuwenhoek">
        <title>Roseihalotalea indica gen. nov., sp. nov., a halophilic Bacteroidetes from mesopelagic Southwest Indian Ocean with higher carbohydrate metabolic potential.</title>
        <authorList>
            <person name="Chen B."/>
            <person name="Zhang M."/>
            <person name="Lin D."/>
            <person name="Ye J."/>
            <person name="Tang K."/>
        </authorList>
    </citation>
    <scope>NUCLEOTIDE SEQUENCE</scope>
    <source>
        <strain evidence="4">TK19036</strain>
    </source>
</reference>
<dbReference type="GO" id="GO:0008654">
    <property type="term" value="P:phospholipid biosynthetic process"/>
    <property type="evidence" value="ECO:0007669"/>
    <property type="project" value="InterPro"/>
</dbReference>
<dbReference type="InterPro" id="IPR048254">
    <property type="entry name" value="CDP_ALCOHOL_P_TRANSF_CS"/>
</dbReference>
<feature type="transmembrane region" description="Helical" evidence="3">
    <location>
        <begin position="97"/>
        <end position="115"/>
    </location>
</feature>
<keyword evidence="3" id="KW-1133">Transmembrane helix</keyword>
<dbReference type="Gene3D" id="1.20.120.1760">
    <property type="match status" value="1"/>
</dbReference>
<evidence type="ECO:0000256" key="3">
    <source>
        <dbReference type="SAM" id="Phobius"/>
    </source>
</evidence>
<feature type="transmembrane region" description="Helical" evidence="3">
    <location>
        <begin position="193"/>
        <end position="221"/>
    </location>
</feature>
<keyword evidence="1 2" id="KW-0808">Transferase</keyword>
<reference evidence="4" key="1">
    <citation type="journal article" date="2023" name="Comput. Struct. Biotechnol. J.">
        <title>Discovery of a novel marine Bacteroidetes with a rich repertoire of carbohydrate-active enzymes.</title>
        <authorList>
            <person name="Chen B."/>
            <person name="Liu G."/>
            <person name="Chen Q."/>
            <person name="Wang H."/>
            <person name="Liu L."/>
            <person name="Tang K."/>
        </authorList>
    </citation>
    <scope>NUCLEOTIDE SEQUENCE</scope>
    <source>
        <strain evidence="4">TK19036</strain>
    </source>
</reference>
<dbReference type="GO" id="GO:0016780">
    <property type="term" value="F:phosphotransferase activity, for other substituted phosphate groups"/>
    <property type="evidence" value="ECO:0007669"/>
    <property type="project" value="InterPro"/>
</dbReference>
<keyword evidence="3" id="KW-0472">Membrane</keyword>
<feature type="transmembrane region" description="Helical" evidence="3">
    <location>
        <begin position="34"/>
        <end position="56"/>
    </location>
</feature>
<dbReference type="PROSITE" id="PS51257">
    <property type="entry name" value="PROKAR_LIPOPROTEIN"/>
    <property type="match status" value="1"/>
</dbReference>
<dbReference type="InterPro" id="IPR043130">
    <property type="entry name" value="CDP-OH_PTrfase_TM_dom"/>
</dbReference>
<sequence length="236" mass="25578">MQFPIKYIPNFITLGNLLTGCFGILAASRGNLELAAYCIWIAALLDFADGLVARALKAYSSIGGDLDSLADVVSFGVLPSFIMFGLLENAFEVSEPWLAYIAFTIAAFSALRLAIFNVDTRQTDKFIGLPTPASALLVSALPLGALAWFQAVVASPPFLIVLTLLDAYLLVAGIELLAFKFKNYSWADNKLKYGFIIISLLLFAILRSVAIPMVLVLYILLSVLVSTKSESEAQTH</sequence>
<protein>
    <submittedName>
        <fullName evidence="4">CDP-alcohol phosphatidyltransferase family protein</fullName>
    </submittedName>
</protein>
<dbReference type="InterPro" id="IPR000462">
    <property type="entry name" value="CDP-OH_P_trans"/>
</dbReference>
<proteinExistence type="inferred from homology"/>
<feature type="transmembrane region" description="Helical" evidence="3">
    <location>
        <begin position="68"/>
        <end position="91"/>
    </location>
</feature>
<feature type="transmembrane region" description="Helical" evidence="3">
    <location>
        <begin position="7"/>
        <end position="28"/>
    </location>
</feature>